<gene>
    <name evidence="2" type="ORF">U27_01790</name>
</gene>
<dbReference type="Pfam" id="PF17651">
    <property type="entry name" value="Raco_middle"/>
    <property type="match status" value="1"/>
</dbReference>
<dbReference type="InterPro" id="IPR042259">
    <property type="entry name" value="Raco-like_middle_sf"/>
</dbReference>
<accession>A0A0S6W958</accession>
<dbReference type="InterPro" id="IPR012675">
    <property type="entry name" value="Beta-grasp_dom_sf"/>
</dbReference>
<dbReference type="PANTHER" id="PTHR42895:SF2">
    <property type="entry name" value="IRON-SULFUR CLUSTER PROTEIN"/>
    <property type="match status" value="1"/>
</dbReference>
<dbReference type="InterPro" id="IPR027980">
    <property type="entry name" value="RACo_C"/>
</dbReference>
<name>A0A0S6W958_VECG1</name>
<feature type="domain" description="2Fe-2S ferredoxin-type" evidence="1">
    <location>
        <begin position="10"/>
        <end position="102"/>
    </location>
</feature>
<reference evidence="2" key="1">
    <citation type="journal article" date="2015" name="PeerJ">
        <title>First genomic representation of candidate bacterial phylum KSB3 points to enhanced environmental sensing as a trigger of wastewater bulking.</title>
        <authorList>
            <person name="Sekiguchi Y."/>
            <person name="Ohashi A."/>
            <person name="Parks D.H."/>
            <person name="Yamauchi T."/>
            <person name="Tyson G.W."/>
            <person name="Hugenholtz P."/>
        </authorList>
    </citation>
    <scope>NUCLEOTIDE SEQUENCE [LARGE SCALE GENOMIC DNA]</scope>
</reference>
<dbReference type="CDD" id="cd00207">
    <property type="entry name" value="fer2"/>
    <property type="match status" value="1"/>
</dbReference>
<sequence>MEKDSQSFVMQIVMTDGEHRISFLPGLSIHEILASTPLRLRSACGGIGICGQCLVGVEAGCVNDPTPNELHKLASDQLAQGMRLACQVRPCQNVRIRIERSVPQASWRSLLEDEYTPFDLSTQSISTSTQKHPSYGVAVDLGTTQIRLSLWDMKKKQRLAGRVGLNPQSCFGTDVLTRLVNASESPDRMREIGGLARDAIGGALRDMLSEGGWNSQAIGHIMIVGNSAMLALLAERNAHLLLHPEYWMREINCQPDDTDSWRRSWECHESAVIEIVQPLAGFVGSDLLAGVLATQLTQGAAGSLLIDFGTNSEIALWDGMQLWVTSAAGGPAFEGWGISCGMPAEPGAIYRADHRGDSSNLQIEVIGGGQACGVCGSGLVDIIGSLCQSGELKRNGLFTGNLGHEGFCILKGSRDIVLYKQDVDMFQRAKAAIGAGITCLLKQADLYPREIRRVCVCGAFGRFLNVSNAQAIGLLPGIAPEHVELCGNTALAGAEMLLCSDNTSILKSLRRKARIINMSSDPIYENLFIEHLYLQPISMD</sequence>
<dbReference type="HOGENOM" id="CLU_019091_0_0_0"/>
<dbReference type="eggNOG" id="COG0633">
    <property type="taxonomic scope" value="Bacteria"/>
</dbReference>
<dbReference type="PROSITE" id="PS51085">
    <property type="entry name" value="2FE2S_FER_2"/>
    <property type="match status" value="1"/>
</dbReference>
<evidence type="ECO:0000313" key="2">
    <source>
        <dbReference type="EMBL" id="GAK54959.1"/>
    </source>
</evidence>
<dbReference type="STRING" id="1499967.U27_01790"/>
<dbReference type="InterPro" id="IPR041414">
    <property type="entry name" value="Raco-like_middle"/>
</dbReference>
<proteinExistence type="predicted"/>
<evidence type="ECO:0000259" key="1">
    <source>
        <dbReference type="PROSITE" id="PS51085"/>
    </source>
</evidence>
<dbReference type="PANTHER" id="PTHR42895">
    <property type="entry name" value="IRON-SULFUR CLUSTER-BINDING PROTEIN-RELATED"/>
    <property type="match status" value="1"/>
</dbReference>
<dbReference type="AlphaFoldDB" id="A0A0S6W958"/>
<dbReference type="Pfam" id="PF14574">
    <property type="entry name" value="RACo_C_ter"/>
    <property type="match status" value="1"/>
</dbReference>
<dbReference type="InterPro" id="IPR052911">
    <property type="entry name" value="Corrinoid_activation_enz"/>
</dbReference>
<dbReference type="Gene3D" id="3.30.420.480">
    <property type="entry name" value="Domain of unknown function (DUF4445)"/>
    <property type="match status" value="1"/>
</dbReference>
<dbReference type="InterPro" id="IPR001041">
    <property type="entry name" value="2Fe-2S_ferredoxin-type"/>
</dbReference>
<dbReference type="InterPro" id="IPR036010">
    <property type="entry name" value="2Fe-2S_ferredoxin-like_sf"/>
</dbReference>
<dbReference type="SUPFAM" id="SSF54292">
    <property type="entry name" value="2Fe-2S ferredoxin-like"/>
    <property type="match status" value="1"/>
</dbReference>
<dbReference type="Proteomes" id="UP000030661">
    <property type="component" value="Unassembled WGS sequence"/>
</dbReference>
<protein>
    <submittedName>
        <fullName evidence="2">Ferredoxin</fullName>
    </submittedName>
</protein>
<dbReference type="GO" id="GO:0051536">
    <property type="term" value="F:iron-sulfur cluster binding"/>
    <property type="evidence" value="ECO:0007669"/>
    <property type="project" value="InterPro"/>
</dbReference>
<evidence type="ECO:0000313" key="3">
    <source>
        <dbReference type="Proteomes" id="UP000030661"/>
    </source>
</evidence>
<dbReference type="Gene3D" id="3.10.20.30">
    <property type="match status" value="1"/>
</dbReference>
<dbReference type="eggNOG" id="COG3894">
    <property type="taxonomic scope" value="Bacteria"/>
</dbReference>
<organism evidence="2">
    <name type="scientific">Vecturithrix granuli</name>
    <dbReference type="NCBI Taxonomy" id="1499967"/>
    <lineage>
        <taxon>Bacteria</taxon>
        <taxon>Candidatus Moduliflexota</taxon>
        <taxon>Candidatus Vecturitrichia</taxon>
        <taxon>Candidatus Vecturitrichales</taxon>
        <taxon>Candidatus Vecturitrichaceae</taxon>
        <taxon>Candidatus Vecturithrix</taxon>
    </lineage>
</organism>
<dbReference type="EMBL" id="DF820463">
    <property type="protein sequence ID" value="GAK54959.1"/>
    <property type="molecule type" value="Genomic_DNA"/>
</dbReference>
<keyword evidence="3" id="KW-1185">Reference proteome</keyword>
<dbReference type="Pfam" id="PF00111">
    <property type="entry name" value="Fer2"/>
    <property type="match status" value="1"/>
</dbReference>